<dbReference type="Proteomes" id="UP000663829">
    <property type="component" value="Unassembled WGS sequence"/>
</dbReference>
<reference evidence="2" key="1">
    <citation type="submission" date="2021-02" db="EMBL/GenBank/DDBJ databases">
        <authorList>
            <person name="Nowell W R."/>
        </authorList>
    </citation>
    <scope>NUCLEOTIDE SEQUENCE</scope>
</reference>
<gene>
    <name evidence="2" type="ORF">GPM918_LOCUS26214</name>
    <name evidence="3" type="ORF">OVA965_LOCUS31713</name>
    <name evidence="4" type="ORF">SRO942_LOCUS26323</name>
    <name evidence="5" type="ORF">TMI583_LOCUS32549</name>
</gene>
<dbReference type="Proteomes" id="UP000681722">
    <property type="component" value="Unassembled WGS sequence"/>
</dbReference>
<dbReference type="EMBL" id="CAJOBC010015258">
    <property type="protein sequence ID" value="CAF4023193.1"/>
    <property type="molecule type" value="Genomic_DNA"/>
</dbReference>
<evidence type="ECO:0000313" key="6">
    <source>
        <dbReference type="Proteomes" id="UP000663829"/>
    </source>
</evidence>
<keyword evidence="1" id="KW-0732">Signal</keyword>
<protein>
    <submittedName>
        <fullName evidence="2">Uncharacterized protein</fullName>
    </submittedName>
</protein>
<dbReference type="AlphaFoldDB" id="A0A815A5S4"/>
<feature type="non-terminal residue" evidence="2">
    <location>
        <position position="1"/>
    </location>
</feature>
<sequence>NYLVLVVLLAGVAAGVLGNPLGGGGGQLAKGLKQGSFGGRNGINGKALATAIVLTQNWYTGTVLSGSTYFPHGLTASTIYTASVEIQTAVDTWIPPNDILAGYAYTWYVIGPNFYISLTTTNSAQIQQKPFRVLIQFRSA</sequence>
<dbReference type="EMBL" id="CAJNOQ010010472">
    <property type="protein sequence ID" value="CAF1252801.1"/>
    <property type="molecule type" value="Genomic_DNA"/>
</dbReference>
<feature type="chain" id="PRO_5036411259" evidence="1">
    <location>
        <begin position="19"/>
        <end position="140"/>
    </location>
</feature>
<accession>A0A815A5S4</accession>
<comment type="caution">
    <text evidence="2">The sequence shown here is derived from an EMBL/GenBank/DDBJ whole genome shotgun (WGS) entry which is preliminary data.</text>
</comment>
<organism evidence="2 6">
    <name type="scientific">Didymodactylos carnosus</name>
    <dbReference type="NCBI Taxonomy" id="1234261"/>
    <lineage>
        <taxon>Eukaryota</taxon>
        <taxon>Metazoa</taxon>
        <taxon>Spiralia</taxon>
        <taxon>Gnathifera</taxon>
        <taxon>Rotifera</taxon>
        <taxon>Eurotatoria</taxon>
        <taxon>Bdelloidea</taxon>
        <taxon>Philodinida</taxon>
        <taxon>Philodinidae</taxon>
        <taxon>Didymodactylos</taxon>
    </lineage>
</organism>
<dbReference type="Proteomes" id="UP000677228">
    <property type="component" value="Unassembled WGS sequence"/>
</dbReference>
<name>A0A815A5S4_9BILA</name>
<dbReference type="EMBL" id="CAJOBA010045760">
    <property type="protein sequence ID" value="CAF4181000.1"/>
    <property type="molecule type" value="Genomic_DNA"/>
</dbReference>
<evidence type="ECO:0000256" key="1">
    <source>
        <dbReference type="SAM" id="SignalP"/>
    </source>
</evidence>
<evidence type="ECO:0000313" key="5">
    <source>
        <dbReference type="EMBL" id="CAF4181000.1"/>
    </source>
</evidence>
<dbReference type="EMBL" id="CAJNOK010024090">
    <property type="protein sequence ID" value="CAF1371941.1"/>
    <property type="molecule type" value="Genomic_DNA"/>
</dbReference>
<dbReference type="Proteomes" id="UP000682733">
    <property type="component" value="Unassembled WGS sequence"/>
</dbReference>
<feature type="signal peptide" evidence="1">
    <location>
        <begin position="1"/>
        <end position="18"/>
    </location>
</feature>
<evidence type="ECO:0000313" key="4">
    <source>
        <dbReference type="EMBL" id="CAF4023193.1"/>
    </source>
</evidence>
<proteinExistence type="predicted"/>
<evidence type="ECO:0000313" key="3">
    <source>
        <dbReference type="EMBL" id="CAF1371941.1"/>
    </source>
</evidence>
<evidence type="ECO:0000313" key="2">
    <source>
        <dbReference type="EMBL" id="CAF1252801.1"/>
    </source>
</evidence>
<keyword evidence="6" id="KW-1185">Reference proteome</keyword>